<sequence>MRRIVVLDVRESVYFGLDPAGGLLDGYGLVERA</sequence>
<proteinExistence type="predicted"/>
<gene>
    <name evidence="1" type="ORF">GA0070563_107168</name>
</gene>
<organism evidence="1 2">
    <name type="scientific">Micromonospora carbonacea</name>
    <dbReference type="NCBI Taxonomy" id="47853"/>
    <lineage>
        <taxon>Bacteria</taxon>
        <taxon>Bacillati</taxon>
        <taxon>Actinomycetota</taxon>
        <taxon>Actinomycetes</taxon>
        <taxon>Micromonosporales</taxon>
        <taxon>Micromonosporaceae</taxon>
        <taxon>Micromonospora</taxon>
    </lineage>
</organism>
<dbReference type="EMBL" id="FMCT01000007">
    <property type="protein sequence ID" value="SCF26891.1"/>
    <property type="molecule type" value="Genomic_DNA"/>
</dbReference>
<evidence type="ECO:0000313" key="2">
    <source>
        <dbReference type="Proteomes" id="UP000183585"/>
    </source>
</evidence>
<reference evidence="2" key="1">
    <citation type="submission" date="2016-06" db="EMBL/GenBank/DDBJ databases">
        <authorList>
            <person name="Varghese N."/>
            <person name="Submissions Spin"/>
        </authorList>
    </citation>
    <scope>NUCLEOTIDE SEQUENCE [LARGE SCALE GENOMIC DNA]</scope>
    <source>
        <strain evidence="2">DSM 43168</strain>
    </source>
</reference>
<protein>
    <submittedName>
        <fullName evidence="1">Uncharacterized protein</fullName>
    </submittedName>
</protein>
<name>A0A1C4Z2S0_9ACTN</name>
<evidence type="ECO:0000313" key="1">
    <source>
        <dbReference type="EMBL" id="SCF26891.1"/>
    </source>
</evidence>
<dbReference type="AlphaFoldDB" id="A0A1C4Z2S0"/>
<accession>A0A1C4Z2S0</accession>
<dbReference type="Proteomes" id="UP000183585">
    <property type="component" value="Unassembled WGS sequence"/>
</dbReference>
<keyword evidence="2" id="KW-1185">Reference proteome</keyword>